<evidence type="ECO:0000313" key="5">
    <source>
        <dbReference type="Proteomes" id="UP001597453"/>
    </source>
</evidence>
<dbReference type="InterPro" id="IPR008984">
    <property type="entry name" value="SMAD_FHA_dom_sf"/>
</dbReference>
<proteinExistence type="predicted"/>
<dbReference type="SUPFAM" id="SSF49879">
    <property type="entry name" value="SMAD/FHA domain"/>
    <property type="match status" value="1"/>
</dbReference>
<keyword evidence="1" id="KW-0597">Phosphoprotein</keyword>
<feature type="domain" description="FHA" evidence="3">
    <location>
        <begin position="345"/>
        <end position="401"/>
    </location>
</feature>
<evidence type="ECO:0000259" key="3">
    <source>
        <dbReference type="PROSITE" id="PS50006"/>
    </source>
</evidence>
<dbReference type="Gene3D" id="2.60.200.20">
    <property type="match status" value="1"/>
</dbReference>
<dbReference type="InterPro" id="IPR000253">
    <property type="entry name" value="FHA_dom"/>
</dbReference>
<feature type="region of interest" description="Disordered" evidence="2">
    <location>
        <begin position="256"/>
        <end position="296"/>
    </location>
</feature>
<accession>A0ABW5RIR4</accession>
<keyword evidence="5" id="KW-1185">Reference proteome</keyword>
<reference evidence="5" key="1">
    <citation type="journal article" date="2019" name="Int. J. Syst. Evol. Microbiol.">
        <title>The Global Catalogue of Microorganisms (GCM) 10K type strain sequencing project: providing services to taxonomists for standard genome sequencing and annotation.</title>
        <authorList>
            <consortium name="The Broad Institute Genomics Platform"/>
            <consortium name="The Broad Institute Genome Sequencing Center for Infectious Disease"/>
            <person name="Wu L."/>
            <person name="Ma J."/>
        </authorList>
    </citation>
    <scope>NUCLEOTIDE SEQUENCE [LARGE SCALE GENOMIC DNA]</scope>
    <source>
        <strain evidence="5">TISTR 1511</strain>
    </source>
</reference>
<name>A0ABW5RIR4_9MICO</name>
<evidence type="ECO:0000256" key="2">
    <source>
        <dbReference type="SAM" id="MobiDB-lite"/>
    </source>
</evidence>
<dbReference type="EMBL" id="JBHUNF010000004">
    <property type="protein sequence ID" value="MFD2674973.1"/>
    <property type="molecule type" value="Genomic_DNA"/>
</dbReference>
<dbReference type="CDD" id="cd00060">
    <property type="entry name" value="FHA"/>
    <property type="match status" value="1"/>
</dbReference>
<organism evidence="4 5">
    <name type="scientific">Gulosibacter bifidus</name>
    <dbReference type="NCBI Taxonomy" id="272239"/>
    <lineage>
        <taxon>Bacteria</taxon>
        <taxon>Bacillati</taxon>
        <taxon>Actinomycetota</taxon>
        <taxon>Actinomycetes</taxon>
        <taxon>Micrococcales</taxon>
        <taxon>Microbacteriaceae</taxon>
        <taxon>Gulosibacter</taxon>
    </lineage>
</organism>
<dbReference type="Proteomes" id="UP001597453">
    <property type="component" value="Unassembled WGS sequence"/>
</dbReference>
<gene>
    <name evidence="4" type="ORF">ACFSUQ_06650</name>
</gene>
<dbReference type="PROSITE" id="PS50006">
    <property type="entry name" value="FHA_DOMAIN"/>
    <property type="match status" value="1"/>
</dbReference>
<evidence type="ECO:0000256" key="1">
    <source>
        <dbReference type="ARBA" id="ARBA00022553"/>
    </source>
</evidence>
<protein>
    <submittedName>
        <fullName evidence="4">FHA domain-containing protein</fullName>
    </submittedName>
</protein>
<sequence length="436" mass="44625">MSTTNPKPTLQFHGGSGAVITHDGSSIVLGPSLVSAAPRVYEALLAGTNPMAVLDAELADPTARHSVAVVGMAPAATSFVLRGDALQLRIETPSGPVETFPELRRGWRGGAVTSMSGWRIRLKSTTEATHLGDRTQFAITEGAAPTSEVWFGEVAKFSLINTDAVTTFAKDQPSPDANGSTASTTELEPASPEPAAMTTADSSGNAEIDDDTIPDAPSAVSRAINANAAPAPLGHPAAPAPAAGLGMPSVAAATVQHATPAAQPRAATPNASAAAPPASAMPPPPHMPTHSTSYDADDATVHEPQLAASRNGMAAPSGRHALPAREWAPQLNSNQGHVVTLSSTVVVGRAPVVDRAPDPTHAQLMQLRSPQQEISRSHLVVTYEAGNVLVWDLGSANGTVVARGGSIPEPLQAMNAVTLARGDVIDLGDGAMLWLG</sequence>
<comment type="caution">
    <text evidence="4">The sequence shown here is derived from an EMBL/GenBank/DDBJ whole genome shotgun (WGS) entry which is preliminary data.</text>
</comment>
<dbReference type="RefSeq" id="WP_066057066.1">
    <property type="nucleotide sequence ID" value="NZ_JBHUNF010000004.1"/>
</dbReference>
<feature type="region of interest" description="Disordered" evidence="2">
    <location>
        <begin position="169"/>
        <end position="217"/>
    </location>
</feature>
<feature type="compositionally biased region" description="Polar residues" evidence="2">
    <location>
        <begin position="175"/>
        <end position="186"/>
    </location>
</feature>
<dbReference type="Pfam" id="PF00498">
    <property type="entry name" value="FHA"/>
    <property type="match status" value="1"/>
</dbReference>
<feature type="compositionally biased region" description="Low complexity" evidence="2">
    <location>
        <begin position="256"/>
        <end position="278"/>
    </location>
</feature>
<evidence type="ECO:0000313" key="4">
    <source>
        <dbReference type="EMBL" id="MFD2674973.1"/>
    </source>
</evidence>